<dbReference type="InterPro" id="IPR012901">
    <property type="entry name" value="CARME"/>
</dbReference>
<dbReference type="Gene3D" id="3.90.79.20">
    <property type="match status" value="1"/>
</dbReference>
<evidence type="ECO:0000259" key="28">
    <source>
        <dbReference type="PROSITE" id="PS50089"/>
    </source>
</evidence>
<name>A0A0V0ZWL8_9BILA</name>
<dbReference type="SUPFAM" id="SSF64356">
    <property type="entry name" value="SNARE-like"/>
    <property type="match status" value="1"/>
</dbReference>
<dbReference type="GO" id="GO:0030122">
    <property type="term" value="C:AP-2 adaptor complex"/>
    <property type="evidence" value="ECO:0007669"/>
    <property type="project" value="InterPro"/>
</dbReference>
<evidence type="ECO:0000256" key="20">
    <source>
        <dbReference type="ARBA" id="ARBA00031115"/>
    </source>
</evidence>
<dbReference type="OrthoDB" id="371463at2759"/>
<evidence type="ECO:0000256" key="2">
    <source>
        <dbReference type="ARBA" id="ARBA00004277"/>
    </source>
</evidence>
<dbReference type="Gene3D" id="3.90.79.10">
    <property type="entry name" value="Nucleoside Triphosphate Pyrophosphohydrolase"/>
    <property type="match status" value="1"/>
</dbReference>
<accession>A0A0V0ZWL8</accession>
<dbReference type="InterPro" id="IPR029063">
    <property type="entry name" value="SAM-dependent_MTases_sf"/>
</dbReference>
<dbReference type="SUPFAM" id="SSF55811">
    <property type="entry name" value="Nudix"/>
    <property type="match status" value="2"/>
</dbReference>
<feature type="domain" description="Nudix hydrolase" evidence="29">
    <location>
        <begin position="790"/>
        <end position="1014"/>
    </location>
</feature>
<evidence type="ECO:0000256" key="18">
    <source>
        <dbReference type="ARBA" id="ARBA00023176"/>
    </source>
</evidence>
<keyword evidence="12" id="KW-0949">S-adenosyl-L-methionine</keyword>
<dbReference type="Pfam" id="PF00293">
    <property type="entry name" value="NUDIX"/>
    <property type="match status" value="1"/>
</dbReference>
<dbReference type="GO" id="GO:0006886">
    <property type="term" value="P:intracellular protein transport"/>
    <property type="evidence" value="ECO:0007669"/>
    <property type="project" value="InterPro"/>
</dbReference>
<dbReference type="Pfam" id="PF07942">
    <property type="entry name" value="CARME"/>
    <property type="match status" value="1"/>
</dbReference>
<sequence>MARMNSQRSSLSDYSFRTAKKCFEHYYSSSLTILQEKYSAYKALPEKHKALIPTFFEHIARIRESITINMQFFTQIYTTGMHMVEEESRKNTLFAENVTRMTCEFVVGKTQQILHDVIREWSAVGISERKSVYGPILAYMEDLKKSTTPESVKILIPNAGLGRLVLELAKLGYHCDACESSAAHVLTANFMINHSDSNSPVTIYPWINKWTNHRNCAEQIQSVTVPDVRPDLIRNGKQCNLVAGDFLNLYADEHETYDIICTVRYINHPKKIRDYVEKVYDLLKPGAVWINMGPMLYRGRNEDSSVRVPPYELVRLHIQELGFHFEKEQLGIPINITYYNQSMLSCTEKEASAEFAEKSEMIRFILIQNRAGKTRLAKWYMHFDDNEKQKLIEEVHAVVTVRDAKHTNFVEFRNFKIIYRRYAGLYFCICCDITDNNLYYLEAIHNFVEVLNEYFHNVCELDLVFNFYKVYAVVDEMFLAGEIRETSQTKMRDFIDLTHCDAEEKRRSKRGQKRKASADISFVDLTDDKTEKSKLACCKCEMSIQMLLKNGAVISSILCGHVFCNKCLLSIPTKRKSGCCPKLVLKTVINQLLRKTTLLHNSKRLTSYLVNKIRMHEWMKSNDSVLLAEFKRGNFAVCMEKQPLIHSLNNNQTDQYKLLQINYECLKKVLPEYKLNFDVKDTALLDVVPMQSTTNDIEEEWTPVFALNIKNASSVGTRNDLAQALGGEFHDFRKVFLGTDTSNAKLLTKMRNIFRWHNSFQNCPRCTARLNFKVSKASAKCPECDAVYYPPVAPVAITLVSTADKKYLLLVRQKHHPKRLYTAISGFSELESKDSVRIRPSRKENQQAMEVIDLTLDSSSTSSSCSNVNDLQCPACFSSFEEILKEGNAVMTTPCGHVFCARCIYTVFSGKRSLKCPICRRNITESSESLEDTVLREIAEEVGILVEKFQYMGISQSWPFPNNSLMCAYLAYADRSQTISIDRKELVDARWFSREMVASAFENTQNLEESKEEEEDGSLLISSKGTIVHEMIKFCRSILAFYLIVHPSIHREVKSVFGNF</sequence>
<dbReference type="GO" id="GO:0032259">
    <property type="term" value="P:methylation"/>
    <property type="evidence" value="ECO:0007669"/>
    <property type="project" value="UniProtKB-KW"/>
</dbReference>
<dbReference type="SMART" id="SM01296">
    <property type="entry name" value="N2227"/>
    <property type="match status" value="1"/>
</dbReference>
<evidence type="ECO:0000256" key="23">
    <source>
        <dbReference type="ARBA" id="ARBA00032648"/>
    </source>
</evidence>
<evidence type="ECO:0000256" key="21">
    <source>
        <dbReference type="ARBA" id="ARBA00031686"/>
    </source>
</evidence>
<organism evidence="30 31">
    <name type="scientific">Trichinella patagoniensis</name>
    <dbReference type="NCBI Taxonomy" id="990121"/>
    <lineage>
        <taxon>Eukaryota</taxon>
        <taxon>Metazoa</taxon>
        <taxon>Ecdysozoa</taxon>
        <taxon>Nematoda</taxon>
        <taxon>Enoplea</taxon>
        <taxon>Dorylaimia</taxon>
        <taxon>Trichinellida</taxon>
        <taxon>Trichinellidae</taxon>
        <taxon>Trichinella</taxon>
    </lineage>
</organism>
<keyword evidence="10" id="KW-0489">Methyltransferase</keyword>
<comment type="similarity">
    <text evidence="4">Belongs to the carnosine N-methyltransferase family.</text>
</comment>
<evidence type="ECO:0000256" key="8">
    <source>
        <dbReference type="ARBA" id="ARBA00022475"/>
    </source>
</evidence>
<evidence type="ECO:0000256" key="10">
    <source>
        <dbReference type="ARBA" id="ARBA00022603"/>
    </source>
</evidence>
<dbReference type="InterPro" id="IPR000804">
    <property type="entry name" value="Clathrin_sm-chain_CS"/>
</dbReference>
<keyword evidence="11" id="KW-0808">Transferase</keyword>
<dbReference type="GO" id="GO:0008270">
    <property type="term" value="F:zinc ion binding"/>
    <property type="evidence" value="ECO:0007669"/>
    <property type="project" value="UniProtKB-KW"/>
</dbReference>
<keyword evidence="7" id="KW-0813">Transport</keyword>
<dbReference type="PROSITE" id="PS00518">
    <property type="entry name" value="ZF_RING_1"/>
    <property type="match status" value="2"/>
</dbReference>
<comment type="subcellular location">
    <subcellularLocation>
        <location evidence="1">Cell membrane</location>
    </subcellularLocation>
    <subcellularLocation>
        <location evidence="2">Membrane</location>
        <location evidence="2">Coated pit</location>
        <topology evidence="2">Peripheral membrane protein</topology>
        <orientation evidence="2">Cytoplasmic side</orientation>
    </subcellularLocation>
</comment>
<dbReference type="GO" id="GO:0072583">
    <property type="term" value="P:clathrin-dependent endocytosis"/>
    <property type="evidence" value="ECO:0007669"/>
    <property type="project" value="InterPro"/>
</dbReference>
<dbReference type="InterPro" id="IPR015797">
    <property type="entry name" value="NUDIX_hydrolase-like_dom_sf"/>
</dbReference>
<dbReference type="InterPro" id="IPR017907">
    <property type="entry name" value="Znf_RING_CS"/>
</dbReference>
<evidence type="ECO:0000256" key="4">
    <source>
        <dbReference type="ARBA" id="ARBA00010086"/>
    </source>
</evidence>
<evidence type="ECO:0000259" key="29">
    <source>
        <dbReference type="PROSITE" id="PS51462"/>
    </source>
</evidence>
<evidence type="ECO:0000256" key="16">
    <source>
        <dbReference type="ARBA" id="ARBA00022927"/>
    </source>
</evidence>
<dbReference type="InterPro" id="IPR022775">
    <property type="entry name" value="AP_mu_sigma_su"/>
</dbReference>
<dbReference type="Gene3D" id="3.30.40.10">
    <property type="entry name" value="Zinc/RING finger domain, C3HC4 (zinc finger)"/>
    <property type="match status" value="1"/>
</dbReference>
<evidence type="ECO:0000256" key="22">
    <source>
        <dbReference type="ARBA" id="ARBA00032557"/>
    </source>
</evidence>
<keyword evidence="15" id="KW-0862">Zinc</keyword>
<dbReference type="SUPFAM" id="SSF53335">
    <property type="entry name" value="S-adenosyl-L-methionine-dependent methyltransferases"/>
    <property type="match status" value="1"/>
</dbReference>
<dbReference type="Gene3D" id="3.40.50.150">
    <property type="entry name" value="Vaccinia Virus protein VP39"/>
    <property type="match status" value="1"/>
</dbReference>
<dbReference type="InterPro" id="IPR013083">
    <property type="entry name" value="Znf_RING/FYVE/PHD"/>
</dbReference>
<evidence type="ECO:0000256" key="27">
    <source>
        <dbReference type="PROSITE-ProRule" id="PRU00175"/>
    </source>
</evidence>
<dbReference type="PANTHER" id="PTHR12303">
    <property type="entry name" value="CARNOSINE N-METHYLTRANSFERASE"/>
    <property type="match status" value="1"/>
</dbReference>
<dbReference type="PROSITE" id="PS50089">
    <property type="entry name" value="ZF_RING_2"/>
    <property type="match status" value="2"/>
</dbReference>
<dbReference type="GO" id="GO:0035615">
    <property type="term" value="F:clathrin adaptor activity"/>
    <property type="evidence" value="ECO:0007669"/>
    <property type="project" value="InterPro"/>
</dbReference>
<gene>
    <name evidence="30" type="primary">Nudt13</name>
    <name evidence="30" type="ORF">T12_12955</name>
</gene>
<dbReference type="SUPFAM" id="SSF57850">
    <property type="entry name" value="RING/U-box"/>
    <property type="match status" value="1"/>
</dbReference>
<evidence type="ECO:0000256" key="15">
    <source>
        <dbReference type="ARBA" id="ARBA00022833"/>
    </source>
</evidence>
<dbReference type="Proteomes" id="UP000054783">
    <property type="component" value="Unassembled WGS sequence"/>
</dbReference>
<keyword evidence="18" id="KW-0168">Coated pit</keyword>
<dbReference type="InterPro" id="IPR011012">
    <property type="entry name" value="Longin-like_dom_sf"/>
</dbReference>
<evidence type="ECO:0000256" key="25">
    <source>
        <dbReference type="ARBA" id="ARBA00033221"/>
    </source>
</evidence>
<dbReference type="InterPro" id="IPR027156">
    <property type="entry name" value="APS2"/>
</dbReference>
<comment type="subunit">
    <text evidence="26">Adaptor protein complex 2 (AP-2) is a heterotetramer composed of two large adaptins (alpha-type subunit AP2A1 or AP2A2 and beta-type subunit AP2B1), a medium adaptin (mu-type subunit AP2M1) and a small adaptin (sigma-type subunit AP2S1). Interacts with CCDC32; the interaction is direct and mediates association of CCDC32 with adaptor protein complex 2 (AP-2).</text>
</comment>
<keyword evidence="16" id="KW-0653">Protein transport</keyword>
<evidence type="ECO:0000313" key="30">
    <source>
        <dbReference type="EMBL" id="KRY16724.1"/>
    </source>
</evidence>
<dbReference type="EC" id="2.1.1.22" evidence="5"/>
<evidence type="ECO:0000256" key="1">
    <source>
        <dbReference type="ARBA" id="ARBA00004236"/>
    </source>
</evidence>
<comment type="similarity">
    <text evidence="3">Belongs to the adaptor complexes small subunit family.</text>
</comment>
<reference evidence="30 31" key="1">
    <citation type="submission" date="2015-01" db="EMBL/GenBank/DDBJ databases">
        <title>Evolution of Trichinella species and genotypes.</title>
        <authorList>
            <person name="Korhonen P.K."/>
            <person name="Edoardo P."/>
            <person name="Giuseppe L.R."/>
            <person name="Gasser R.B."/>
        </authorList>
    </citation>
    <scope>NUCLEOTIDE SEQUENCE [LARGE SCALE GENOMIC DNA]</scope>
    <source>
        <strain evidence="30">ISS2496</strain>
    </source>
</reference>
<keyword evidence="31" id="KW-1185">Reference proteome</keyword>
<dbReference type="AlphaFoldDB" id="A0A0V0ZWL8"/>
<evidence type="ECO:0000313" key="31">
    <source>
        <dbReference type="Proteomes" id="UP000054783"/>
    </source>
</evidence>
<feature type="domain" description="RING-type" evidence="28">
    <location>
        <begin position="873"/>
        <end position="920"/>
    </location>
</feature>
<dbReference type="Gene3D" id="3.30.450.60">
    <property type="match status" value="1"/>
</dbReference>
<dbReference type="GO" id="GO:0030735">
    <property type="term" value="F:carnosine N-methyltransferase activity"/>
    <property type="evidence" value="ECO:0007669"/>
    <property type="project" value="UniProtKB-EC"/>
</dbReference>
<dbReference type="STRING" id="990121.A0A0V0ZWL8"/>
<keyword evidence="13" id="KW-0479">Metal-binding</keyword>
<feature type="domain" description="RING-type" evidence="28">
    <location>
        <begin position="537"/>
        <end position="581"/>
    </location>
</feature>
<dbReference type="InterPro" id="IPR001841">
    <property type="entry name" value="Znf_RING"/>
</dbReference>
<dbReference type="PROSITE" id="PS00989">
    <property type="entry name" value="CLAT_ADAPTOR_S"/>
    <property type="match status" value="1"/>
</dbReference>
<dbReference type="Pfam" id="PF14634">
    <property type="entry name" value="zf-RING_5"/>
    <property type="match status" value="1"/>
</dbReference>
<keyword evidence="17" id="KW-0472">Membrane</keyword>
<dbReference type="PANTHER" id="PTHR12303:SF6">
    <property type="entry name" value="CARNOSINE N-METHYLTRANSFERASE"/>
    <property type="match status" value="1"/>
</dbReference>
<protein>
    <recommendedName>
        <fullName evidence="6">AP-2 complex subunit sigma</fullName>
        <ecNumber evidence="5">2.1.1.22</ecNumber>
    </recommendedName>
    <alternativeName>
        <fullName evidence="20">Adaptor protein complex AP-2 subunit sigma</fullName>
    </alternativeName>
    <alternativeName>
        <fullName evidence="19">Adaptor-related protein complex 2 subunit sigma</fullName>
    </alternativeName>
    <alternativeName>
        <fullName evidence="21">Clathrin assembly protein 2 sigma small chain</fullName>
    </alternativeName>
    <alternativeName>
        <fullName evidence="24">Clathrin coat assembly protein AP17</fullName>
    </alternativeName>
    <alternativeName>
        <fullName evidence="22">Clathrin coat-associated protein AP17</fullName>
    </alternativeName>
    <alternativeName>
        <fullName evidence="25">Plasma membrane adaptor AP-2 17 kDa protein</fullName>
    </alternativeName>
    <alternativeName>
        <fullName evidence="23">Sigma2-adaptin</fullName>
    </alternativeName>
</protein>
<evidence type="ECO:0000256" key="3">
    <source>
        <dbReference type="ARBA" id="ARBA00006972"/>
    </source>
</evidence>
<evidence type="ECO:0000256" key="12">
    <source>
        <dbReference type="ARBA" id="ARBA00022691"/>
    </source>
</evidence>
<dbReference type="Pfam" id="PF01217">
    <property type="entry name" value="Clat_adaptor_s"/>
    <property type="match status" value="1"/>
</dbReference>
<evidence type="ECO:0000256" key="13">
    <source>
        <dbReference type="ARBA" id="ARBA00022723"/>
    </source>
</evidence>
<evidence type="ECO:0000256" key="7">
    <source>
        <dbReference type="ARBA" id="ARBA00022448"/>
    </source>
</evidence>
<keyword evidence="9" id="KW-0254">Endocytosis</keyword>
<comment type="caution">
    <text evidence="30">The sequence shown here is derived from an EMBL/GenBank/DDBJ whole genome shotgun (WGS) entry which is preliminary data.</text>
</comment>
<dbReference type="EMBL" id="JYDQ01000073">
    <property type="protein sequence ID" value="KRY16724.1"/>
    <property type="molecule type" value="Genomic_DNA"/>
</dbReference>
<dbReference type="InterPro" id="IPR000086">
    <property type="entry name" value="NUDIX_hydrolase_dom"/>
</dbReference>
<proteinExistence type="inferred from homology"/>
<evidence type="ECO:0000256" key="6">
    <source>
        <dbReference type="ARBA" id="ARBA00013914"/>
    </source>
</evidence>
<dbReference type="SMART" id="SM00184">
    <property type="entry name" value="RING"/>
    <property type="match status" value="2"/>
</dbReference>
<evidence type="ECO:0000256" key="11">
    <source>
        <dbReference type="ARBA" id="ARBA00022679"/>
    </source>
</evidence>
<dbReference type="FunFam" id="3.30.450.60:FF:000004">
    <property type="entry name" value="AP complex subunit sigma"/>
    <property type="match status" value="1"/>
</dbReference>
<evidence type="ECO:0000256" key="24">
    <source>
        <dbReference type="ARBA" id="ARBA00032679"/>
    </source>
</evidence>
<evidence type="ECO:0000256" key="19">
    <source>
        <dbReference type="ARBA" id="ARBA00029632"/>
    </source>
</evidence>
<evidence type="ECO:0000256" key="26">
    <source>
        <dbReference type="ARBA" id="ARBA00046780"/>
    </source>
</evidence>
<evidence type="ECO:0000256" key="9">
    <source>
        <dbReference type="ARBA" id="ARBA00022583"/>
    </source>
</evidence>
<dbReference type="PROSITE" id="PS51462">
    <property type="entry name" value="NUDIX"/>
    <property type="match status" value="1"/>
</dbReference>
<evidence type="ECO:0000256" key="5">
    <source>
        <dbReference type="ARBA" id="ARBA00012003"/>
    </source>
</evidence>
<keyword evidence="8" id="KW-1003">Cell membrane</keyword>
<keyword evidence="14 27" id="KW-0863">Zinc-finger</keyword>
<evidence type="ECO:0000256" key="14">
    <source>
        <dbReference type="ARBA" id="ARBA00022771"/>
    </source>
</evidence>
<dbReference type="CDD" id="cd14833">
    <property type="entry name" value="AP2_sigma"/>
    <property type="match status" value="1"/>
</dbReference>
<evidence type="ECO:0000256" key="17">
    <source>
        <dbReference type="ARBA" id="ARBA00023136"/>
    </source>
</evidence>